<keyword evidence="2" id="KW-1185">Reference proteome</keyword>
<evidence type="ECO:0000313" key="2">
    <source>
        <dbReference type="Proteomes" id="UP001055811"/>
    </source>
</evidence>
<organism evidence="1 2">
    <name type="scientific">Cichorium intybus</name>
    <name type="common">Chicory</name>
    <dbReference type="NCBI Taxonomy" id="13427"/>
    <lineage>
        <taxon>Eukaryota</taxon>
        <taxon>Viridiplantae</taxon>
        <taxon>Streptophyta</taxon>
        <taxon>Embryophyta</taxon>
        <taxon>Tracheophyta</taxon>
        <taxon>Spermatophyta</taxon>
        <taxon>Magnoliopsida</taxon>
        <taxon>eudicotyledons</taxon>
        <taxon>Gunneridae</taxon>
        <taxon>Pentapetalae</taxon>
        <taxon>asterids</taxon>
        <taxon>campanulids</taxon>
        <taxon>Asterales</taxon>
        <taxon>Asteraceae</taxon>
        <taxon>Cichorioideae</taxon>
        <taxon>Cichorieae</taxon>
        <taxon>Cichoriinae</taxon>
        <taxon>Cichorium</taxon>
    </lineage>
</organism>
<gene>
    <name evidence="1" type="ORF">L2E82_37693</name>
</gene>
<comment type="caution">
    <text evidence="1">The sequence shown here is derived from an EMBL/GenBank/DDBJ whole genome shotgun (WGS) entry which is preliminary data.</text>
</comment>
<dbReference type="EMBL" id="CM042015">
    <property type="protein sequence ID" value="KAI3708507.1"/>
    <property type="molecule type" value="Genomic_DNA"/>
</dbReference>
<reference evidence="1 2" key="2">
    <citation type="journal article" date="2022" name="Mol. Ecol. Resour.">
        <title>The genomes of chicory, endive, great burdock and yacon provide insights into Asteraceae paleo-polyploidization history and plant inulin production.</title>
        <authorList>
            <person name="Fan W."/>
            <person name="Wang S."/>
            <person name="Wang H."/>
            <person name="Wang A."/>
            <person name="Jiang F."/>
            <person name="Liu H."/>
            <person name="Zhao H."/>
            <person name="Xu D."/>
            <person name="Zhang Y."/>
        </authorList>
    </citation>
    <scope>NUCLEOTIDE SEQUENCE [LARGE SCALE GENOMIC DNA]</scope>
    <source>
        <strain evidence="2">cv. Punajuju</strain>
        <tissue evidence="1">Leaves</tissue>
    </source>
</reference>
<reference evidence="2" key="1">
    <citation type="journal article" date="2022" name="Mol. Ecol. Resour.">
        <title>The genomes of chicory, endive, great burdock and yacon provide insights into Asteraceae palaeo-polyploidization history and plant inulin production.</title>
        <authorList>
            <person name="Fan W."/>
            <person name="Wang S."/>
            <person name="Wang H."/>
            <person name="Wang A."/>
            <person name="Jiang F."/>
            <person name="Liu H."/>
            <person name="Zhao H."/>
            <person name="Xu D."/>
            <person name="Zhang Y."/>
        </authorList>
    </citation>
    <scope>NUCLEOTIDE SEQUENCE [LARGE SCALE GENOMIC DNA]</scope>
    <source>
        <strain evidence="2">cv. Punajuju</strain>
    </source>
</reference>
<name>A0ACB9AF64_CICIN</name>
<accession>A0ACB9AF64</accession>
<proteinExistence type="predicted"/>
<evidence type="ECO:0000313" key="1">
    <source>
        <dbReference type="EMBL" id="KAI3708507.1"/>
    </source>
</evidence>
<dbReference type="Proteomes" id="UP001055811">
    <property type="component" value="Linkage Group LG07"/>
</dbReference>
<protein>
    <submittedName>
        <fullName evidence="1">Uncharacterized protein</fullName>
    </submittedName>
</protein>
<sequence>MAEADPKRLPPSDGGDPPNKRNKKKSKTTFSIPPWRHPNEIEDTATSKPNEEEIEEVDYDNIEIMQEILAYRNRNGVWPCSNPNDLRKFCFPYIHIGIGNSEGWIKKMKEMKNKFNSESAPIEDVEKKEFELWKKIWGNEPNGDAETTLRL</sequence>